<dbReference type="InterPro" id="IPR018114">
    <property type="entry name" value="TRYPSIN_HIS"/>
</dbReference>
<comment type="catalytic activity">
    <reaction evidence="10">
        <text>Selective cleavage of 103-Arg-|-Ser-104 and 124-Ile-|-Ile-125 bonds in Limulus clotting factor B to form activated factor B. Cleavage of -Pro-Arg-|-Xaa- bonds in synthetic substrates.</text>
        <dbReference type="EC" id="3.4.21.84"/>
    </reaction>
</comment>
<feature type="signal peptide" evidence="14">
    <location>
        <begin position="1"/>
        <end position="23"/>
    </location>
</feature>
<dbReference type="PROSITE" id="PS00134">
    <property type="entry name" value="TRYPSIN_HIS"/>
    <property type="match status" value="2"/>
</dbReference>
<feature type="region of interest" description="Disordered" evidence="13">
    <location>
        <begin position="96"/>
        <end position="129"/>
    </location>
</feature>
<accession>A0A8J2LIR9</accession>
<evidence type="ECO:0000256" key="3">
    <source>
        <dbReference type="ARBA" id="ARBA00022659"/>
    </source>
</evidence>
<dbReference type="GO" id="GO:0042381">
    <property type="term" value="P:hemolymph coagulation"/>
    <property type="evidence" value="ECO:0007669"/>
    <property type="project" value="UniProtKB-KW"/>
</dbReference>
<feature type="domain" description="Peptidase S1" evidence="15">
    <location>
        <begin position="858"/>
        <end position="1084"/>
    </location>
</feature>
<feature type="domain" description="Peptidase S1" evidence="15">
    <location>
        <begin position="382"/>
        <end position="620"/>
    </location>
</feature>
<evidence type="ECO:0000256" key="11">
    <source>
        <dbReference type="ARBA" id="ARBA00066707"/>
    </source>
</evidence>
<dbReference type="GO" id="GO:0005615">
    <property type="term" value="C:extracellular space"/>
    <property type="evidence" value="ECO:0007669"/>
    <property type="project" value="TreeGrafter"/>
</dbReference>
<feature type="compositionally biased region" description="Low complexity" evidence="13">
    <location>
        <begin position="96"/>
        <end position="107"/>
    </location>
</feature>
<organism evidence="16 17">
    <name type="scientific">Allacma fusca</name>
    <dbReference type="NCBI Taxonomy" id="39272"/>
    <lineage>
        <taxon>Eukaryota</taxon>
        <taxon>Metazoa</taxon>
        <taxon>Ecdysozoa</taxon>
        <taxon>Arthropoda</taxon>
        <taxon>Hexapoda</taxon>
        <taxon>Collembola</taxon>
        <taxon>Symphypleona</taxon>
        <taxon>Sminthuridae</taxon>
        <taxon>Allacma</taxon>
    </lineage>
</organism>
<evidence type="ECO:0000256" key="2">
    <source>
        <dbReference type="ARBA" id="ARBA00022525"/>
    </source>
</evidence>
<keyword evidence="5 14" id="KW-0732">Signal</keyword>
<dbReference type="InterPro" id="IPR001254">
    <property type="entry name" value="Trypsin_dom"/>
</dbReference>
<dbReference type="GO" id="GO:0006508">
    <property type="term" value="P:proteolysis"/>
    <property type="evidence" value="ECO:0007669"/>
    <property type="project" value="UniProtKB-KW"/>
</dbReference>
<dbReference type="PANTHER" id="PTHR24264">
    <property type="entry name" value="TRYPSIN-RELATED"/>
    <property type="match status" value="1"/>
</dbReference>
<evidence type="ECO:0000256" key="8">
    <source>
        <dbReference type="ARBA" id="ARBA00022825"/>
    </source>
</evidence>
<evidence type="ECO:0000256" key="10">
    <source>
        <dbReference type="ARBA" id="ARBA00052079"/>
    </source>
</evidence>
<name>A0A8J2LIR9_9HEXA</name>
<dbReference type="OrthoDB" id="10061449at2759"/>
<dbReference type="GO" id="GO:0004252">
    <property type="term" value="F:serine-type endopeptidase activity"/>
    <property type="evidence" value="ECO:0007669"/>
    <property type="project" value="InterPro"/>
</dbReference>
<keyword evidence="9" id="KW-1015">Disulfide bond</keyword>
<dbReference type="FunFam" id="2.40.10.10:FF:000120">
    <property type="entry name" value="Putative serine protease"/>
    <property type="match status" value="1"/>
</dbReference>
<keyword evidence="2" id="KW-0964">Secreted</keyword>
<keyword evidence="17" id="KW-1185">Reference proteome</keyword>
<comment type="subcellular location">
    <subcellularLocation>
        <location evidence="1">Secreted</location>
    </subcellularLocation>
</comment>
<dbReference type="AlphaFoldDB" id="A0A8J2LIR9"/>
<keyword evidence="3" id="KW-0768">Sushi</keyword>
<dbReference type="InterPro" id="IPR050127">
    <property type="entry name" value="Serine_Proteases_S1"/>
</dbReference>
<protein>
    <recommendedName>
        <fullName evidence="11">limulus clotting factor C</fullName>
        <ecNumber evidence="11">3.4.21.84</ecNumber>
    </recommendedName>
</protein>
<feature type="domain" description="Peptidase S1" evidence="15">
    <location>
        <begin position="631"/>
        <end position="857"/>
    </location>
</feature>
<dbReference type="PROSITE" id="PS50240">
    <property type="entry name" value="TRYPSIN_DOM"/>
    <property type="match status" value="4"/>
</dbReference>
<dbReference type="PANTHER" id="PTHR24264:SF65">
    <property type="entry name" value="SRCR DOMAIN-CONTAINING PROTEIN"/>
    <property type="match status" value="1"/>
</dbReference>
<keyword evidence="8 12" id="KW-0720">Serine protease</keyword>
<dbReference type="InterPro" id="IPR033116">
    <property type="entry name" value="TRYPSIN_SER"/>
</dbReference>
<dbReference type="Proteomes" id="UP000708208">
    <property type="component" value="Unassembled WGS sequence"/>
</dbReference>
<feature type="domain" description="Peptidase S1" evidence="15">
    <location>
        <begin position="137"/>
        <end position="367"/>
    </location>
</feature>
<keyword evidence="4 12" id="KW-0645">Protease</keyword>
<dbReference type="EC" id="3.4.21.84" evidence="11"/>
<dbReference type="Pfam" id="PF00089">
    <property type="entry name" value="Trypsin"/>
    <property type="match status" value="4"/>
</dbReference>
<evidence type="ECO:0000256" key="13">
    <source>
        <dbReference type="SAM" id="MobiDB-lite"/>
    </source>
</evidence>
<dbReference type="SMART" id="SM00020">
    <property type="entry name" value="Tryp_SPc"/>
    <property type="match status" value="4"/>
</dbReference>
<evidence type="ECO:0000256" key="14">
    <source>
        <dbReference type="SAM" id="SignalP"/>
    </source>
</evidence>
<evidence type="ECO:0000313" key="16">
    <source>
        <dbReference type="EMBL" id="CAG7823759.1"/>
    </source>
</evidence>
<evidence type="ECO:0000256" key="1">
    <source>
        <dbReference type="ARBA" id="ARBA00004613"/>
    </source>
</evidence>
<gene>
    <name evidence="16" type="ORF">AFUS01_LOCUS33956</name>
</gene>
<dbReference type="CDD" id="cd00190">
    <property type="entry name" value="Tryp_SPc"/>
    <property type="match status" value="3"/>
</dbReference>
<reference evidence="16" key="1">
    <citation type="submission" date="2021-06" db="EMBL/GenBank/DDBJ databases">
        <authorList>
            <person name="Hodson N. C."/>
            <person name="Mongue J. A."/>
            <person name="Jaron S. K."/>
        </authorList>
    </citation>
    <scope>NUCLEOTIDE SEQUENCE</scope>
</reference>
<evidence type="ECO:0000259" key="15">
    <source>
        <dbReference type="PROSITE" id="PS50240"/>
    </source>
</evidence>
<feature type="chain" id="PRO_5035257639" description="limulus clotting factor C" evidence="14">
    <location>
        <begin position="24"/>
        <end position="1102"/>
    </location>
</feature>
<sequence length="1102" mass="120333">MHKLKYWHRLLSITVGFFHAGQSLDPPSKLGQPIGLTFTLSDAICSQFSAYQDAQMIPPPVKEKPLEIKKCAYFDEKCDGESCRFQFSSCDGNGSGSETSGTGSSDSQPGGGNDDLVEDDGLPPVPVSKKRKLGTRIVGGARSKKYKYPSIVLLRSKGQHICSGTILNEEFVLTAAHCFQTFQASDYEMVAAEHNKDRNDGHEQTVQAIKLFIHADYDDETQVNDITLLKVSPKFKFNDKVQAVVLPAKTYDPKPNINMWFAGWGRLVEDGETPDILHEVTLPIIQRARCKAVLADYTITDNHLCAGGRGGKDTCEGDSGGPMYLIEGEKQTQVGIVSWGLGCAEVGLPGVYTRVSSYLDWISEKMVQGKAIKGIRTNYSRGRGGAKAAPQSVKASPYEFPSIVLIKMNDKHVCSGTIVDKEWVLSAAQCFQSKNPSDYTVIAADFNKDQGEGSERALGVQTIQFHSGYNNETMENDIALLKLSTALHFGSRKIQPAVIPDGDYKPSGKVTSVGWGKISETNGISPVLQKVYVDVVSSFQCIDWLETPALYTEKVICTGFSNETRDICLGESGSPLYTTRGGNHYLLGISSWGETCAKRNSPRVYTKVPKYLDWINQVVTAPDRGRAATSIRAGKAILASEPHKFSSVAILKLNGVHICSATIININWVLTAAHCITSIRDSDYAIVAGVHDKEKSESSRQTVMATHAVVHENYTNGHDNDIALLRVNPSFKITKFVKAVSMPNRVYRVKPQVTVVGWGVNDNISDSENILQRVDLTITNLSECQGGLNPLKFICINSVNKTVNPCVGDFGGPVLNMKGDIHKLIGIAGRRKCQQKNQPQFYTNAVKYIPWIVRTMQIYSGPRSNDRFQGIEALRGEFKSVVIVKAHRKPRCVGTLLNKQWVLTSSSCVSGYPMSSILVQAGVYDSRDGDDGEQISDVEAIYNFPLSTKAIDLNNIALIKLNFPLELGEFVKRASMSQDRFTADSLTAVGWGIDEDGVQTSSRMLKADLNISDVCIEASSKFLCLKNPVGGLDSCVGDRGSPVFTSDGHLFGVVSAENPCGDRGNPSEVAVVATFSSWMKSTMEENRQGSSDTTIQAAPGNL</sequence>
<evidence type="ECO:0000256" key="4">
    <source>
        <dbReference type="ARBA" id="ARBA00022670"/>
    </source>
</evidence>
<dbReference type="EMBL" id="CAJVCH010530482">
    <property type="protein sequence ID" value="CAG7823759.1"/>
    <property type="molecule type" value="Genomic_DNA"/>
</dbReference>
<comment type="caution">
    <text evidence="16">The sequence shown here is derived from an EMBL/GenBank/DDBJ whole genome shotgun (WGS) entry which is preliminary data.</text>
</comment>
<keyword evidence="6 12" id="KW-0378">Hydrolase</keyword>
<evidence type="ECO:0000256" key="12">
    <source>
        <dbReference type="RuleBase" id="RU363034"/>
    </source>
</evidence>
<evidence type="ECO:0000256" key="9">
    <source>
        <dbReference type="ARBA" id="ARBA00023157"/>
    </source>
</evidence>
<dbReference type="PROSITE" id="PS00135">
    <property type="entry name" value="TRYPSIN_SER"/>
    <property type="match status" value="2"/>
</dbReference>
<evidence type="ECO:0000313" key="17">
    <source>
        <dbReference type="Proteomes" id="UP000708208"/>
    </source>
</evidence>
<evidence type="ECO:0000256" key="7">
    <source>
        <dbReference type="ARBA" id="ARBA00022820"/>
    </source>
</evidence>
<proteinExistence type="predicted"/>
<keyword evidence="7" id="KW-0353">Hemolymph clotting</keyword>
<evidence type="ECO:0000256" key="6">
    <source>
        <dbReference type="ARBA" id="ARBA00022801"/>
    </source>
</evidence>
<evidence type="ECO:0000256" key="5">
    <source>
        <dbReference type="ARBA" id="ARBA00022729"/>
    </source>
</evidence>
<dbReference type="FunFam" id="2.40.10.10:FF:000068">
    <property type="entry name" value="transmembrane protease serine 2"/>
    <property type="match status" value="2"/>
</dbReference>